<gene>
    <name evidence="1" type="ORF">DWB77_02114</name>
</gene>
<proteinExistence type="predicted"/>
<name>A0A387H956_9ACTN</name>
<dbReference type="KEGG" id="shun:DWB77_02114"/>
<accession>A0A387H956</accession>
<dbReference type="EMBL" id="CP032698">
    <property type="protein sequence ID" value="AYG79994.1"/>
    <property type="molecule type" value="Genomic_DNA"/>
</dbReference>
<sequence length="109" mass="12121">MAARFRLVLNEYALAHAMSSTETAKLLSRKASEVAAIARHDAPKNKKGSWNSYARSLSITAWEENGVVRSAVQADRHALLIEYGWRDGGGRRHPGNHVLKNALMKVREP</sequence>
<dbReference type="OrthoDB" id="4218038at2"/>
<evidence type="ECO:0000313" key="1">
    <source>
        <dbReference type="EMBL" id="AYG79994.1"/>
    </source>
</evidence>
<dbReference type="RefSeq" id="WP_120720996.1">
    <property type="nucleotide sequence ID" value="NZ_CP032698.1"/>
</dbReference>
<dbReference type="AlphaFoldDB" id="A0A387H956"/>
<evidence type="ECO:0000313" key="2">
    <source>
        <dbReference type="Proteomes" id="UP000271554"/>
    </source>
</evidence>
<dbReference type="Proteomes" id="UP000271554">
    <property type="component" value="Chromosome"/>
</dbReference>
<reference evidence="1 2" key="1">
    <citation type="submission" date="2018-10" db="EMBL/GenBank/DDBJ databases">
        <title>Relationship between Morphology and Antimicrobial Activity in Streptomyces.</title>
        <authorList>
            <person name="Kang H.J."/>
            <person name="Kim S.B."/>
        </authorList>
    </citation>
    <scope>NUCLEOTIDE SEQUENCE [LARGE SCALE GENOMIC DNA]</scope>
    <source>
        <strain evidence="1 2">BH38</strain>
    </source>
</reference>
<organism evidence="1 2">
    <name type="scientific">Streptomyces hundungensis</name>
    <dbReference type="NCBI Taxonomy" id="1077946"/>
    <lineage>
        <taxon>Bacteria</taxon>
        <taxon>Bacillati</taxon>
        <taxon>Actinomycetota</taxon>
        <taxon>Actinomycetes</taxon>
        <taxon>Kitasatosporales</taxon>
        <taxon>Streptomycetaceae</taxon>
        <taxon>Streptomyces</taxon>
    </lineage>
</organism>
<protein>
    <submittedName>
        <fullName evidence="1">Uncharacterized protein</fullName>
    </submittedName>
</protein>
<keyword evidence="2" id="KW-1185">Reference proteome</keyword>